<sequence>MAFTAPIRPATRAATNAATHAAIRLTARVTARIAALAAALLALHGGAAFAATCGKAPAGELTAQRIAAAAPTRTGPQLYEGPVWIGDALYFSDFGHAGDFPSRIRKLAADGTVSTFLDDSGSNGLAVDAQGNLVAATHKYKSLSRYAIAGGARTAGAGSYNGNVFNSPNDIAIAADGTLYFTDPDYQKAAAPGGQPVTGIYRVGTDGKVTLVDGTRRNPNGIALSPDGSLLYVNASDGEVRAYPIRDGVPGAGNTFIKGIDGGDGMTLDCHGNLYVTEHGAKRVRVFSPQGKELATIRVDANVTNAAFGGADGRTLFITGDRALWRIALDVSGQPY</sequence>
<evidence type="ECO:0000256" key="1">
    <source>
        <dbReference type="ARBA" id="ARBA00022801"/>
    </source>
</evidence>
<accession>A0A6I3XJA6</accession>
<dbReference type="Pfam" id="PF08450">
    <property type="entry name" value="SGL"/>
    <property type="match status" value="1"/>
</dbReference>
<dbReference type="InterPro" id="IPR011042">
    <property type="entry name" value="6-blade_b-propeller_TolB-like"/>
</dbReference>
<dbReference type="EMBL" id="WNWM01000002">
    <property type="protein sequence ID" value="MUI11785.1"/>
    <property type="molecule type" value="Genomic_DNA"/>
</dbReference>
<feature type="domain" description="SMP-30/Gluconolactonase/LRE-like region" evidence="3">
    <location>
        <begin position="80"/>
        <end position="319"/>
    </location>
</feature>
<organism evidence="4 5">
    <name type="scientific">Pseudoduganella dura</name>
    <dbReference type="NCBI Taxonomy" id="321982"/>
    <lineage>
        <taxon>Bacteria</taxon>
        <taxon>Pseudomonadati</taxon>
        <taxon>Pseudomonadota</taxon>
        <taxon>Betaproteobacteria</taxon>
        <taxon>Burkholderiales</taxon>
        <taxon>Oxalobacteraceae</taxon>
        <taxon>Telluria group</taxon>
        <taxon>Pseudoduganella</taxon>
    </lineage>
</organism>
<dbReference type="SUPFAM" id="SSF63829">
    <property type="entry name" value="Calcium-dependent phosphotriesterase"/>
    <property type="match status" value="1"/>
</dbReference>
<reference evidence="4 5" key="1">
    <citation type="submission" date="2019-11" db="EMBL/GenBank/DDBJ databases">
        <title>Draft Genome Sequences of Six Type Strains of the Genus Massilia.</title>
        <authorList>
            <person name="Miess H."/>
            <person name="Frediansyah A."/>
            <person name="Goeker M."/>
            <person name="Gross H."/>
        </authorList>
    </citation>
    <scope>NUCLEOTIDE SEQUENCE [LARGE SCALE GENOMIC DNA]</scope>
    <source>
        <strain evidence="4 5">DSM 17513</strain>
    </source>
</reference>
<dbReference type="Gene3D" id="2.120.10.30">
    <property type="entry name" value="TolB, C-terminal domain"/>
    <property type="match status" value="1"/>
</dbReference>
<dbReference type="GO" id="GO:0016787">
    <property type="term" value="F:hydrolase activity"/>
    <property type="evidence" value="ECO:0007669"/>
    <property type="project" value="UniProtKB-KW"/>
</dbReference>
<dbReference type="InterPro" id="IPR013658">
    <property type="entry name" value="SGL"/>
</dbReference>
<protein>
    <submittedName>
        <fullName evidence="4">SMP-30/gluconolactonase/LRE family protein</fullName>
    </submittedName>
</protein>
<feature type="chain" id="PRO_5026288835" evidence="2">
    <location>
        <begin position="51"/>
        <end position="336"/>
    </location>
</feature>
<keyword evidence="1" id="KW-0378">Hydrolase</keyword>
<comment type="caution">
    <text evidence="4">The sequence shown here is derived from an EMBL/GenBank/DDBJ whole genome shotgun (WGS) entry which is preliminary data.</text>
</comment>
<evidence type="ECO:0000313" key="5">
    <source>
        <dbReference type="Proteomes" id="UP000431684"/>
    </source>
</evidence>
<dbReference type="AlphaFoldDB" id="A0A6I3XJA6"/>
<dbReference type="PANTHER" id="PTHR47572:SF4">
    <property type="entry name" value="LACTONASE DRP35"/>
    <property type="match status" value="1"/>
</dbReference>
<dbReference type="InterPro" id="IPR051262">
    <property type="entry name" value="SMP-30/CGR1_Lactonase"/>
</dbReference>
<keyword evidence="5" id="KW-1185">Reference proteome</keyword>
<evidence type="ECO:0000313" key="4">
    <source>
        <dbReference type="EMBL" id="MUI11785.1"/>
    </source>
</evidence>
<name>A0A6I3XJA6_9BURK</name>
<evidence type="ECO:0000256" key="2">
    <source>
        <dbReference type="SAM" id="SignalP"/>
    </source>
</evidence>
<dbReference type="OrthoDB" id="241638at2"/>
<proteinExistence type="predicted"/>
<dbReference type="PANTHER" id="PTHR47572">
    <property type="entry name" value="LIPOPROTEIN-RELATED"/>
    <property type="match status" value="1"/>
</dbReference>
<dbReference type="Proteomes" id="UP000431684">
    <property type="component" value="Unassembled WGS sequence"/>
</dbReference>
<gene>
    <name evidence="4" type="ORF">GJV26_04700</name>
</gene>
<dbReference type="RefSeq" id="WP_155707817.1">
    <property type="nucleotide sequence ID" value="NZ_BMWU01000003.1"/>
</dbReference>
<keyword evidence="2" id="KW-0732">Signal</keyword>
<evidence type="ECO:0000259" key="3">
    <source>
        <dbReference type="Pfam" id="PF08450"/>
    </source>
</evidence>
<feature type="signal peptide" evidence="2">
    <location>
        <begin position="1"/>
        <end position="50"/>
    </location>
</feature>